<dbReference type="EMBL" id="LSMT01000057">
    <property type="protein sequence ID" value="PFX30018.1"/>
    <property type="molecule type" value="Genomic_DNA"/>
</dbReference>
<proteinExistence type="predicted"/>
<reference evidence="2" key="1">
    <citation type="journal article" date="2017" name="bioRxiv">
        <title>Comparative analysis of the genomes of Stylophora pistillata and Acropora digitifera provides evidence for extensive differences between species of corals.</title>
        <authorList>
            <person name="Voolstra C.R."/>
            <person name="Li Y."/>
            <person name="Liew Y.J."/>
            <person name="Baumgarten S."/>
            <person name="Zoccola D."/>
            <person name="Flot J.-F."/>
            <person name="Tambutte S."/>
            <person name="Allemand D."/>
            <person name="Aranda M."/>
        </authorList>
    </citation>
    <scope>NUCLEOTIDE SEQUENCE [LARGE SCALE GENOMIC DNA]</scope>
</reference>
<accession>A0A2B4SN66</accession>
<sequence>MAPKSGGKSDNFSLTTAEQWNLELPTMLAGTGSMYWSGLVFGIGINISAHYDPCAKRLQSPLKGSKSIDSFFSLSSTCEHRDDTDVMIATEQTEDFEGVDDVILDK</sequence>
<protein>
    <submittedName>
        <fullName evidence="1">Uncharacterized protein</fullName>
    </submittedName>
</protein>
<name>A0A2B4SN66_STYPI</name>
<keyword evidence="2" id="KW-1185">Reference proteome</keyword>
<evidence type="ECO:0000313" key="1">
    <source>
        <dbReference type="EMBL" id="PFX30018.1"/>
    </source>
</evidence>
<dbReference type="Proteomes" id="UP000225706">
    <property type="component" value="Unassembled WGS sequence"/>
</dbReference>
<evidence type="ECO:0000313" key="2">
    <source>
        <dbReference type="Proteomes" id="UP000225706"/>
    </source>
</evidence>
<organism evidence="1 2">
    <name type="scientific">Stylophora pistillata</name>
    <name type="common">Smooth cauliflower coral</name>
    <dbReference type="NCBI Taxonomy" id="50429"/>
    <lineage>
        <taxon>Eukaryota</taxon>
        <taxon>Metazoa</taxon>
        <taxon>Cnidaria</taxon>
        <taxon>Anthozoa</taxon>
        <taxon>Hexacorallia</taxon>
        <taxon>Scleractinia</taxon>
        <taxon>Astrocoeniina</taxon>
        <taxon>Pocilloporidae</taxon>
        <taxon>Stylophora</taxon>
    </lineage>
</organism>
<gene>
    <name evidence="1" type="ORF">AWC38_SpisGene5235</name>
</gene>
<dbReference type="AlphaFoldDB" id="A0A2B4SN66"/>
<comment type="caution">
    <text evidence="1">The sequence shown here is derived from an EMBL/GenBank/DDBJ whole genome shotgun (WGS) entry which is preliminary data.</text>
</comment>